<dbReference type="AlphaFoldDB" id="A0AAD5CFT9"/>
<sequence>HGYNGGCRVFQSRGFGFLTTNPVEKANKALDTLYGYMFNEHGKFVDTGVIYDQEIRRSHDFEFVTMASETKISDRNRIAVLDSQYGT</sequence>
<gene>
    <name evidence="1" type="ORF">M8C21_002126</name>
</gene>
<feature type="non-terminal residue" evidence="1">
    <location>
        <position position="87"/>
    </location>
</feature>
<dbReference type="Proteomes" id="UP001206925">
    <property type="component" value="Unassembled WGS sequence"/>
</dbReference>
<dbReference type="EMBL" id="JAMZMK010008272">
    <property type="protein sequence ID" value="KAI7741107.1"/>
    <property type="molecule type" value="Genomic_DNA"/>
</dbReference>
<evidence type="ECO:0000313" key="2">
    <source>
        <dbReference type="Proteomes" id="UP001206925"/>
    </source>
</evidence>
<protein>
    <submittedName>
        <fullName evidence="1">Uncharacterized protein</fullName>
    </submittedName>
</protein>
<name>A0AAD5CFT9_AMBAR</name>
<evidence type="ECO:0000313" key="1">
    <source>
        <dbReference type="EMBL" id="KAI7741107.1"/>
    </source>
</evidence>
<accession>A0AAD5CFT9</accession>
<proteinExistence type="predicted"/>
<keyword evidence="2" id="KW-1185">Reference proteome</keyword>
<comment type="caution">
    <text evidence="1">The sequence shown here is derived from an EMBL/GenBank/DDBJ whole genome shotgun (WGS) entry which is preliminary data.</text>
</comment>
<organism evidence="1 2">
    <name type="scientific">Ambrosia artemisiifolia</name>
    <name type="common">Common ragweed</name>
    <dbReference type="NCBI Taxonomy" id="4212"/>
    <lineage>
        <taxon>Eukaryota</taxon>
        <taxon>Viridiplantae</taxon>
        <taxon>Streptophyta</taxon>
        <taxon>Embryophyta</taxon>
        <taxon>Tracheophyta</taxon>
        <taxon>Spermatophyta</taxon>
        <taxon>Magnoliopsida</taxon>
        <taxon>eudicotyledons</taxon>
        <taxon>Gunneridae</taxon>
        <taxon>Pentapetalae</taxon>
        <taxon>asterids</taxon>
        <taxon>campanulids</taxon>
        <taxon>Asterales</taxon>
        <taxon>Asteraceae</taxon>
        <taxon>Asteroideae</taxon>
        <taxon>Heliantheae alliance</taxon>
        <taxon>Heliantheae</taxon>
        <taxon>Ambrosia</taxon>
    </lineage>
</organism>
<reference evidence="1" key="1">
    <citation type="submission" date="2022-06" db="EMBL/GenBank/DDBJ databases">
        <title>Uncovering the hologenomic basis of an extraordinary plant invasion.</title>
        <authorList>
            <person name="Bieker V.C."/>
            <person name="Martin M.D."/>
            <person name="Gilbert T."/>
            <person name="Hodgins K."/>
            <person name="Battlay P."/>
            <person name="Petersen B."/>
            <person name="Wilson J."/>
        </authorList>
    </citation>
    <scope>NUCLEOTIDE SEQUENCE</scope>
    <source>
        <strain evidence="1">AA19_3_7</strain>
        <tissue evidence="1">Leaf</tissue>
    </source>
</reference>